<sequence>MSLSDRNDPAFVGVKEGWLACVPMILLGIALSMVSWLLEWASGHAITLEFLTLFALFWFLVYLSEYRISFSYVIVWSELLWMGHGIVLVVKYFT</sequence>
<feature type="transmembrane region" description="Helical" evidence="1">
    <location>
        <begin position="70"/>
        <end position="93"/>
    </location>
</feature>
<dbReference type="Proteomes" id="UP000177996">
    <property type="component" value="Unassembled WGS sequence"/>
</dbReference>
<evidence type="ECO:0000313" key="3">
    <source>
        <dbReference type="Proteomes" id="UP000177996"/>
    </source>
</evidence>
<organism evidence="2 3">
    <name type="scientific">Candidatus Lloydbacteria bacterium RIFCSPHIGHO2_02_FULL_50_13</name>
    <dbReference type="NCBI Taxonomy" id="1798661"/>
    <lineage>
        <taxon>Bacteria</taxon>
        <taxon>Candidatus Lloydiibacteriota</taxon>
    </lineage>
</organism>
<accession>A0A1G2D251</accession>
<gene>
    <name evidence="2" type="ORF">A3D65_00955</name>
</gene>
<proteinExistence type="predicted"/>
<protein>
    <submittedName>
        <fullName evidence="2">Uncharacterized protein</fullName>
    </submittedName>
</protein>
<dbReference type="AlphaFoldDB" id="A0A1G2D251"/>
<comment type="caution">
    <text evidence="2">The sequence shown here is derived from an EMBL/GenBank/DDBJ whole genome shotgun (WGS) entry which is preliminary data.</text>
</comment>
<name>A0A1G2D251_9BACT</name>
<keyword evidence="1" id="KW-0812">Transmembrane</keyword>
<keyword evidence="1" id="KW-1133">Transmembrane helix</keyword>
<feature type="transmembrane region" description="Helical" evidence="1">
    <location>
        <begin position="45"/>
        <end position="64"/>
    </location>
</feature>
<evidence type="ECO:0000256" key="1">
    <source>
        <dbReference type="SAM" id="Phobius"/>
    </source>
</evidence>
<evidence type="ECO:0000313" key="2">
    <source>
        <dbReference type="EMBL" id="OGZ06808.1"/>
    </source>
</evidence>
<keyword evidence="1" id="KW-0472">Membrane</keyword>
<reference evidence="2 3" key="1">
    <citation type="journal article" date="2016" name="Nat. Commun.">
        <title>Thousands of microbial genomes shed light on interconnected biogeochemical processes in an aquifer system.</title>
        <authorList>
            <person name="Anantharaman K."/>
            <person name="Brown C.T."/>
            <person name="Hug L.A."/>
            <person name="Sharon I."/>
            <person name="Castelle C.J."/>
            <person name="Probst A.J."/>
            <person name="Thomas B.C."/>
            <person name="Singh A."/>
            <person name="Wilkins M.J."/>
            <person name="Karaoz U."/>
            <person name="Brodie E.L."/>
            <person name="Williams K.H."/>
            <person name="Hubbard S.S."/>
            <person name="Banfield J.F."/>
        </authorList>
    </citation>
    <scope>NUCLEOTIDE SEQUENCE [LARGE SCALE GENOMIC DNA]</scope>
</reference>
<dbReference type="EMBL" id="MHLL01000077">
    <property type="protein sequence ID" value="OGZ06808.1"/>
    <property type="molecule type" value="Genomic_DNA"/>
</dbReference>
<feature type="transmembrane region" description="Helical" evidence="1">
    <location>
        <begin position="17"/>
        <end position="38"/>
    </location>
</feature>